<name>A0A5B7FYB8_PORTR</name>
<comment type="caution">
    <text evidence="2">The sequence shown here is derived from an EMBL/GenBank/DDBJ whole genome shotgun (WGS) entry which is preliminary data.</text>
</comment>
<keyword evidence="3" id="KW-1185">Reference proteome</keyword>
<reference evidence="2 3" key="1">
    <citation type="submission" date="2019-05" db="EMBL/GenBank/DDBJ databases">
        <title>Another draft genome of Portunus trituberculatus and its Hox gene families provides insights of decapod evolution.</title>
        <authorList>
            <person name="Jeong J.-H."/>
            <person name="Song I."/>
            <person name="Kim S."/>
            <person name="Choi T."/>
            <person name="Kim D."/>
            <person name="Ryu S."/>
            <person name="Kim W."/>
        </authorList>
    </citation>
    <scope>NUCLEOTIDE SEQUENCE [LARGE SCALE GENOMIC DNA]</scope>
    <source>
        <tissue evidence="2">Muscle</tissue>
    </source>
</reference>
<organism evidence="2 3">
    <name type="scientific">Portunus trituberculatus</name>
    <name type="common">Swimming crab</name>
    <name type="synonym">Neptunus trituberculatus</name>
    <dbReference type="NCBI Taxonomy" id="210409"/>
    <lineage>
        <taxon>Eukaryota</taxon>
        <taxon>Metazoa</taxon>
        <taxon>Ecdysozoa</taxon>
        <taxon>Arthropoda</taxon>
        <taxon>Crustacea</taxon>
        <taxon>Multicrustacea</taxon>
        <taxon>Malacostraca</taxon>
        <taxon>Eumalacostraca</taxon>
        <taxon>Eucarida</taxon>
        <taxon>Decapoda</taxon>
        <taxon>Pleocyemata</taxon>
        <taxon>Brachyura</taxon>
        <taxon>Eubrachyura</taxon>
        <taxon>Portunoidea</taxon>
        <taxon>Portunidae</taxon>
        <taxon>Portuninae</taxon>
        <taxon>Portunus</taxon>
    </lineage>
</organism>
<dbReference type="AlphaFoldDB" id="A0A5B7FYB8"/>
<evidence type="ECO:0000313" key="2">
    <source>
        <dbReference type="EMBL" id="MPC52740.1"/>
    </source>
</evidence>
<evidence type="ECO:0000313" key="3">
    <source>
        <dbReference type="Proteomes" id="UP000324222"/>
    </source>
</evidence>
<protein>
    <submittedName>
        <fullName evidence="2">Uncharacterized protein</fullName>
    </submittedName>
</protein>
<accession>A0A5B7FYB8</accession>
<feature type="region of interest" description="Disordered" evidence="1">
    <location>
        <begin position="155"/>
        <end position="185"/>
    </location>
</feature>
<evidence type="ECO:0000256" key="1">
    <source>
        <dbReference type="SAM" id="MobiDB-lite"/>
    </source>
</evidence>
<proteinExistence type="predicted"/>
<dbReference type="EMBL" id="VSRR010011113">
    <property type="protein sequence ID" value="MPC52740.1"/>
    <property type="molecule type" value="Genomic_DNA"/>
</dbReference>
<gene>
    <name evidence="2" type="ORF">E2C01_046616</name>
</gene>
<sequence>MVNDRRKLVRGRGIGGGKAKEEGLAEYTGVHKSSWCLGSRGDGSDPSTAARTGCGLARREAGGQPLCAVWAEMTPPVSHWEALFSPDACRADLLQGSWAQNNLEAALQGVGRTVELGGGTVPLFSGWLGTDSGAEGLGVTGWWVLTPLRVKTDPLSPRGRGELGVASRQPAHAASPAMPGEEQRH</sequence>
<dbReference type="Proteomes" id="UP000324222">
    <property type="component" value="Unassembled WGS sequence"/>
</dbReference>